<evidence type="ECO:0000313" key="2">
    <source>
        <dbReference type="Proteomes" id="UP000006729"/>
    </source>
</evidence>
<gene>
    <name evidence="1" type="ORF">POPTR_016G019100</name>
</gene>
<accession>A0A2K1X9D5</accession>
<proteinExistence type="predicted"/>
<name>A0A2K1X9D5_POPTR</name>
<dbReference type="InParanoid" id="A0A2K1X9D5"/>
<sequence>MLQSEVQAVTITKTIRKGKRLLPGQSYLSNPTDSIHKANCKDFDTPPGKRLVAVGSMEQKRLQLWFEKPA</sequence>
<reference evidence="1 2" key="1">
    <citation type="journal article" date="2006" name="Science">
        <title>The genome of black cottonwood, Populus trichocarpa (Torr. &amp; Gray).</title>
        <authorList>
            <person name="Tuskan G.A."/>
            <person name="Difazio S."/>
            <person name="Jansson S."/>
            <person name="Bohlmann J."/>
            <person name="Grigoriev I."/>
            <person name="Hellsten U."/>
            <person name="Putnam N."/>
            <person name="Ralph S."/>
            <person name="Rombauts S."/>
            <person name="Salamov A."/>
            <person name="Schein J."/>
            <person name="Sterck L."/>
            <person name="Aerts A."/>
            <person name="Bhalerao R.R."/>
            <person name="Bhalerao R.P."/>
            <person name="Blaudez D."/>
            <person name="Boerjan W."/>
            <person name="Brun A."/>
            <person name="Brunner A."/>
            <person name="Busov V."/>
            <person name="Campbell M."/>
            <person name="Carlson J."/>
            <person name="Chalot M."/>
            <person name="Chapman J."/>
            <person name="Chen G.L."/>
            <person name="Cooper D."/>
            <person name="Coutinho P.M."/>
            <person name="Couturier J."/>
            <person name="Covert S."/>
            <person name="Cronk Q."/>
            <person name="Cunningham R."/>
            <person name="Davis J."/>
            <person name="Degroeve S."/>
            <person name="Dejardin A."/>
            <person name="Depamphilis C."/>
            <person name="Detter J."/>
            <person name="Dirks B."/>
            <person name="Dubchak I."/>
            <person name="Duplessis S."/>
            <person name="Ehlting J."/>
            <person name="Ellis B."/>
            <person name="Gendler K."/>
            <person name="Goodstein D."/>
            <person name="Gribskov M."/>
            <person name="Grimwood J."/>
            <person name="Groover A."/>
            <person name="Gunter L."/>
            <person name="Hamberger B."/>
            <person name="Heinze B."/>
            <person name="Helariutta Y."/>
            <person name="Henrissat B."/>
            <person name="Holligan D."/>
            <person name="Holt R."/>
            <person name="Huang W."/>
            <person name="Islam-Faridi N."/>
            <person name="Jones S."/>
            <person name="Jones-Rhoades M."/>
            <person name="Jorgensen R."/>
            <person name="Joshi C."/>
            <person name="Kangasjarvi J."/>
            <person name="Karlsson J."/>
            <person name="Kelleher C."/>
            <person name="Kirkpatrick R."/>
            <person name="Kirst M."/>
            <person name="Kohler A."/>
            <person name="Kalluri U."/>
            <person name="Larimer F."/>
            <person name="Leebens-Mack J."/>
            <person name="Leple J.C."/>
            <person name="Locascio P."/>
            <person name="Lou Y."/>
            <person name="Lucas S."/>
            <person name="Martin F."/>
            <person name="Montanini B."/>
            <person name="Napoli C."/>
            <person name="Nelson D.R."/>
            <person name="Nelson C."/>
            <person name="Nieminen K."/>
            <person name="Nilsson O."/>
            <person name="Pereda V."/>
            <person name="Peter G."/>
            <person name="Philippe R."/>
            <person name="Pilate G."/>
            <person name="Poliakov A."/>
            <person name="Razumovskaya J."/>
            <person name="Richardson P."/>
            <person name="Rinaldi C."/>
            <person name="Ritland K."/>
            <person name="Rouze P."/>
            <person name="Ryaboy D."/>
            <person name="Schmutz J."/>
            <person name="Schrader J."/>
            <person name="Segerman B."/>
            <person name="Shin H."/>
            <person name="Siddiqui A."/>
            <person name="Sterky F."/>
            <person name="Terry A."/>
            <person name="Tsai C.J."/>
            <person name="Uberbacher E."/>
            <person name="Unneberg P."/>
            <person name="Vahala J."/>
            <person name="Wall K."/>
            <person name="Wessler S."/>
            <person name="Yang G."/>
            <person name="Yin T."/>
            <person name="Douglas C."/>
            <person name="Marra M."/>
            <person name="Sandberg G."/>
            <person name="Van de Peer Y."/>
            <person name="Rokhsar D."/>
        </authorList>
    </citation>
    <scope>NUCLEOTIDE SEQUENCE [LARGE SCALE GENOMIC DNA]</scope>
    <source>
        <strain evidence="2">cv. Nisqually</strain>
    </source>
</reference>
<protein>
    <submittedName>
        <fullName evidence="1">Uncharacterized protein</fullName>
    </submittedName>
</protein>
<dbReference type="Proteomes" id="UP000006729">
    <property type="component" value="Chromosome 16"/>
</dbReference>
<organism evidence="1 2">
    <name type="scientific">Populus trichocarpa</name>
    <name type="common">Western balsam poplar</name>
    <name type="synonym">Populus balsamifera subsp. trichocarpa</name>
    <dbReference type="NCBI Taxonomy" id="3694"/>
    <lineage>
        <taxon>Eukaryota</taxon>
        <taxon>Viridiplantae</taxon>
        <taxon>Streptophyta</taxon>
        <taxon>Embryophyta</taxon>
        <taxon>Tracheophyta</taxon>
        <taxon>Spermatophyta</taxon>
        <taxon>Magnoliopsida</taxon>
        <taxon>eudicotyledons</taxon>
        <taxon>Gunneridae</taxon>
        <taxon>Pentapetalae</taxon>
        <taxon>rosids</taxon>
        <taxon>fabids</taxon>
        <taxon>Malpighiales</taxon>
        <taxon>Salicaceae</taxon>
        <taxon>Saliceae</taxon>
        <taxon>Populus</taxon>
    </lineage>
</organism>
<dbReference type="EMBL" id="CM009305">
    <property type="protein sequence ID" value="PNS97379.1"/>
    <property type="molecule type" value="Genomic_DNA"/>
</dbReference>
<keyword evidence="2" id="KW-1185">Reference proteome</keyword>
<evidence type="ECO:0000313" key="1">
    <source>
        <dbReference type="EMBL" id="PNS97379.1"/>
    </source>
</evidence>
<dbReference type="AlphaFoldDB" id="A0A2K1X9D5"/>